<evidence type="ECO:0000256" key="3">
    <source>
        <dbReference type="ARBA" id="ARBA00023027"/>
    </source>
</evidence>
<dbReference type="SUPFAM" id="SSF51735">
    <property type="entry name" value="NAD(P)-binding Rossmann-fold domains"/>
    <property type="match status" value="1"/>
</dbReference>
<gene>
    <name evidence="6" type="ORF">PSHT_09937</name>
</gene>
<dbReference type="Pfam" id="PF05088">
    <property type="entry name" value="Bac_GDH_CD"/>
    <property type="match status" value="1"/>
</dbReference>
<comment type="caution">
    <text evidence="6">The sequence shown here is derived from an EMBL/GenBank/DDBJ whole genome shotgun (WGS) entry which is preliminary data.</text>
</comment>
<keyword evidence="2 4" id="KW-0560">Oxidoreductase</keyword>
<comment type="catalytic activity">
    <reaction evidence="4">
        <text>L-glutamate + NAD(+) + H2O = 2-oxoglutarate + NH4(+) + NADH + H(+)</text>
        <dbReference type="Rhea" id="RHEA:15133"/>
        <dbReference type="ChEBI" id="CHEBI:15377"/>
        <dbReference type="ChEBI" id="CHEBI:15378"/>
        <dbReference type="ChEBI" id="CHEBI:16810"/>
        <dbReference type="ChEBI" id="CHEBI:28938"/>
        <dbReference type="ChEBI" id="CHEBI:29985"/>
        <dbReference type="ChEBI" id="CHEBI:57540"/>
        <dbReference type="ChEBI" id="CHEBI:57945"/>
        <dbReference type="EC" id="1.4.1.2"/>
    </reaction>
</comment>
<dbReference type="GO" id="GO:0005739">
    <property type="term" value="C:mitochondrion"/>
    <property type="evidence" value="ECO:0007669"/>
    <property type="project" value="UniProtKB-UniRule"/>
</dbReference>
<dbReference type="AlphaFoldDB" id="A0A2S4VD40"/>
<dbReference type="InterPro" id="IPR046346">
    <property type="entry name" value="Aminoacid_DH-like_N_sf"/>
</dbReference>
<feature type="domain" description="Glutamate/phenylalanine/leucine/valine/L-tryptophan dehydrogenase C-terminal" evidence="5">
    <location>
        <begin position="709"/>
        <end position="972"/>
    </location>
</feature>
<dbReference type="InterPro" id="IPR036291">
    <property type="entry name" value="NAD(P)-bd_dom_sf"/>
</dbReference>
<dbReference type="Pfam" id="PF23152">
    <property type="entry name" value="GDH_2nd"/>
    <property type="match status" value="1"/>
</dbReference>
<dbReference type="SMART" id="SM00839">
    <property type="entry name" value="ELFV_dehydrog"/>
    <property type="match status" value="1"/>
</dbReference>
<dbReference type="VEuPathDB" id="FungiDB:PSTT_12048"/>
<evidence type="ECO:0000313" key="7">
    <source>
        <dbReference type="Proteomes" id="UP000238274"/>
    </source>
</evidence>
<evidence type="ECO:0000256" key="1">
    <source>
        <dbReference type="ARBA" id="ARBA00006382"/>
    </source>
</evidence>
<reference evidence="7" key="3">
    <citation type="journal article" date="2018" name="Mol. Plant Microbe Interact.">
        <title>Genome sequence resources for the wheat stripe rust pathogen (Puccinia striiformis f. sp. tritici) and the barley stripe rust pathogen (Puccinia striiformis f. sp. hordei).</title>
        <authorList>
            <person name="Xia C."/>
            <person name="Wang M."/>
            <person name="Yin C."/>
            <person name="Cornejo O.E."/>
            <person name="Hulbert S.H."/>
            <person name="Chen X."/>
        </authorList>
    </citation>
    <scope>NUCLEOTIDE SEQUENCE [LARGE SCALE GENOMIC DNA]</scope>
    <source>
        <strain evidence="7">93TX-2</strain>
    </source>
</reference>
<dbReference type="InterPro" id="IPR028971">
    <property type="entry name" value="NAD-GDH_cat"/>
</dbReference>
<dbReference type="PANTHER" id="PTHR11606:SF24">
    <property type="entry name" value="NAD-SPECIFIC GLUTAMATE DEHYDROGENASE"/>
    <property type="match status" value="1"/>
</dbReference>
<dbReference type="VEuPathDB" id="FungiDB:PSHT_09937"/>
<dbReference type="InterPro" id="IPR016210">
    <property type="entry name" value="NAD-GDH_euk"/>
</dbReference>
<dbReference type="Pfam" id="PF23147">
    <property type="entry name" value="GDH2_N"/>
    <property type="match status" value="1"/>
</dbReference>
<dbReference type="GO" id="GO:0004352">
    <property type="term" value="F:glutamate dehydrogenase (NAD+) activity"/>
    <property type="evidence" value="ECO:0007669"/>
    <property type="project" value="UniProtKB-UniRule"/>
</dbReference>
<dbReference type="InterPro" id="IPR006096">
    <property type="entry name" value="Glu/Leu/Phe/Val/Trp_DH_C"/>
</dbReference>
<evidence type="ECO:0000259" key="5">
    <source>
        <dbReference type="SMART" id="SM00839"/>
    </source>
</evidence>
<dbReference type="EMBL" id="PKSM01000147">
    <property type="protein sequence ID" value="POW07431.1"/>
    <property type="molecule type" value="Genomic_DNA"/>
</dbReference>
<reference evidence="6 7" key="1">
    <citation type="submission" date="2017-12" db="EMBL/GenBank/DDBJ databases">
        <title>Gene loss provides genomic basis for host adaptation in cereal stripe rust fungi.</title>
        <authorList>
            <person name="Xia C."/>
        </authorList>
    </citation>
    <scope>NUCLEOTIDE SEQUENCE [LARGE SCALE GENOMIC DNA]</scope>
    <source>
        <strain evidence="6 7">93TX-2</strain>
    </source>
</reference>
<keyword evidence="7" id="KW-1185">Reference proteome</keyword>
<dbReference type="Proteomes" id="UP000238274">
    <property type="component" value="Unassembled WGS sequence"/>
</dbReference>
<name>A0A2S4VD40_9BASI</name>
<dbReference type="OrthoDB" id="184415at2759"/>
<proteinExistence type="inferred from homology"/>
<dbReference type="PIRSF" id="PIRSF000184">
    <property type="entry name" value="GDH_NAD"/>
    <property type="match status" value="1"/>
</dbReference>
<dbReference type="PANTHER" id="PTHR11606">
    <property type="entry name" value="GLUTAMATE DEHYDROGENASE"/>
    <property type="match status" value="1"/>
</dbReference>
<dbReference type="EC" id="1.4.1.2" evidence="4"/>
<comment type="function">
    <text evidence="4">NAD(+)-dependent glutamate dehydrogenase which degrades glutamate to ammonia and alpha-ketoglutarate.</text>
</comment>
<evidence type="ECO:0000256" key="2">
    <source>
        <dbReference type="ARBA" id="ARBA00023002"/>
    </source>
</evidence>
<reference evidence="7" key="2">
    <citation type="journal article" date="2018" name="BMC Genomics">
        <title>Genomic insights into host adaptation between the wheat stripe rust pathogen (Puccinia striiformis f. sp. tritici) and the barley stripe rust pathogen (Puccinia striiformis f. sp. hordei).</title>
        <authorList>
            <person name="Xia C."/>
            <person name="Wang M."/>
            <person name="Yin C."/>
            <person name="Cornejo O.E."/>
            <person name="Hulbert S.H."/>
            <person name="Chen X."/>
        </authorList>
    </citation>
    <scope>NUCLEOTIDE SEQUENCE [LARGE SCALE GENOMIC DNA]</scope>
    <source>
        <strain evidence="7">93TX-2</strain>
    </source>
</reference>
<evidence type="ECO:0000256" key="4">
    <source>
        <dbReference type="PIRNR" id="PIRNR000184"/>
    </source>
</evidence>
<dbReference type="InterPro" id="IPR055480">
    <property type="entry name" value="NAD-GDH_N"/>
</dbReference>
<dbReference type="SUPFAM" id="SSF53223">
    <property type="entry name" value="Aminoacid dehydrogenase-like, N-terminal domain"/>
    <property type="match status" value="1"/>
</dbReference>
<dbReference type="Pfam" id="PF00208">
    <property type="entry name" value="ELFV_dehydrog"/>
    <property type="match status" value="1"/>
</dbReference>
<sequence>MALRGTMSDNLLTPLPVKGGSQFHVPGFTPSATPEPPHRHHLPYFQSTSIIPCGIPTDLALSILKSINKLQVVQNTAGYEDIVFEGKKTQALNVEEIVSKSGFVPQNLVHNEVAWFYNNLGIDDQYFRMESAETVAEHVTSLYGAKILAWSRHQKQLDINLEKETETNAVYIHSSTPGVSDPSTNFEARIDDKFLDIPMKDGTFRLETYRSAGNVASNVAQQLRCYFVTKCNFVNPSPDPKTADYSDIQKVSDQTFLSKVSPNTLEIYQSLMQAALTRTGPVVECYEVEGNTLERRVVIAYRHASTNHFFSAMSDLYHFYGLYSTRKYVERFSNGMTIISIYLHSLRGPPIESAITQVIREASLVFCLPNNPFFQPSTHHAVQEAAYAYCASIFSQHFLNRLGPSYLALKGLLNESDPMQAGVLNDIKRRFREETFTRQSITEVVLAYPSIIRLLYVNFALVHYINASSSRQQLMPTLSYQRLQTGTPLTDEELYANIRKSASNSHDLQVLESFLVFNKHILKTNFYTPTKVALSFRLDPAFLPDAEYPMTPYGLVMVVGSDFRGFHLRFKDVARGGIRIIRSRNKENYSINLRQQFDENYNLAFTQSLKNSTIPEGGAKGTILPELESNPRACFEKYVDGILDLLIPGQSPGIKDPIVDLYNRPEALFFGPDEGTADMMDWAALHARERGYSQWKSFTTGKSAGLLGGIPHDAFGMTSLSVRQFIVGIYRSLGLKETEVTKIQTGVRQLSTLNSRKMEPLLMIKYISAFKGPDGDLGSNEILLSRDKTITIIDGSGVIHDQAGLDRSELIRLAQARLMVSNFDSSKFSKEGYFVSVDANDADIFVPCGGRPEAINVGNVTRMWDAEGKPNVKYIVEGANLFITQQARLVLEKKGVVLFKDASANKGGVTSSSLEVLVGLGLDDKEYLELMTSQNSPGFSEFYTNYVRDIQRTITMNAAAEFQCIWKESMNGQKPRAVITDEIGKILMKLQTQLEDSDLFENLPGRKAVLKQALPKTLIHKVGLETLMNRLPESYQRSLFASFVAFKYIFQYGLSASAVDFFHESSEENNPKPVSNPPPS</sequence>
<dbReference type="GO" id="GO:0006538">
    <property type="term" value="P:L-glutamate catabolic process"/>
    <property type="evidence" value="ECO:0007669"/>
    <property type="project" value="UniProtKB-UniRule"/>
</dbReference>
<accession>A0A2S4VD40</accession>
<dbReference type="InterPro" id="IPR056365">
    <property type="entry name" value="NAD-GDH_2nd"/>
</dbReference>
<evidence type="ECO:0000313" key="6">
    <source>
        <dbReference type="EMBL" id="POW07431.1"/>
    </source>
</evidence>
<dbReference type="GO" id="GO:0004069">
    <property type="term" value="F:L-aspartate:2-oxoglutarate aminotransferase activity"/>
    <property type="evidence" value="ECO:0007669"/>
    <property type="project" value="InterPro"/>
</dbReference>
<dbReference type="Gene3D" id="3.40.50.720">
    <property type="entry name" value="NAD(P)-binding Rossmann-like Domain"/>
    <property type="match status" value="1"/>
</dbReference>
<organism evidence="6 7">
    <name type="scientific">Puccinia striiformis</name>
    <dbReference type="NCBI Taxonomy" id="27350"/>
    <lineage>
        <taxon>Eukaryota</taxon>
        <taxon>Fungi</taxon>
        <taxon>Dikarya</taxon>
        <taxon>Basidiomycota</taxon>
        <taxon>Pucciniomycotina</taxon>
        <taxon>Pucciniomycetes</taxon>
        <taxon>Pucciniales</taxon>
        <taxon>Pucciniaceae</taxon>
        <taxon>Puccinia</taxon>
    </lineage>
</organism>
<protein>
    <recommendedName>
        <fullName evidence="4">NAD-specific glutamate dehydrogenase</fullName>
        <ecNumber evidence="4">1.4.1.2</ecNumber>
    </recommendedName>
</protein>
<keyword evidence="3 4" id="KW-0520">NAD</keyword>
<comment type="similarity">
    <text evidence="1 4">Belongs to the Glu/Leu/Phe/Val dehydrogenases family.</text>
</comment>